<organism evidence="1 2">
    <name type="scientific">Alteromonas arenosi</name>
    <dbReference type="NCBI Taxonomy" id="3055817"/>
    <lineage>
        <taxon>Bacteria</taxon>
        <taxon>Pseudomonadati</taxon>
        <taxon>Pseudomonadota</taxon>
        <taxon>Gammaproteobacteria</taxon>
        <taxon>Alteromonadales</taxon>
        <taxon>Alteromonadaceae</taxon>
        <taxon>Alteromonas/Salinimonas group</taxon>
        <taxon>Alteromonas</taxon>
    </lineage>
</organism>
<evidence type="ECO:0000313" key="1">
    <source>
        <dbReference type="EMBL" id="MDM7860435.1"/>
    </source>
</evidence>
<sequence length="222" mass="24957">MRNKLLLPFTFIFLLFGMIVSYIVINNDSALQVMLSFDSGSVYTTDDQALLAQYVHSDRIDIQWSQLLPEYEKQILSEYQTKQPETVSDLTEKILRSIEASSDLDYQAAMRSTQTVSDFDGKAVSIPGFVVPIEFHPDQTPSLVFIVPYYGACIHFPPPPPNQIIFARLSPGFQLPALSEAYLFSGILNQGLYEDPLGTSAYELAVSEINEFIGQPDDFRSH</sequence>
<keyword evidence="2" id="KW-1185">Reference proteome</keyword>
<dbReference type="RefSeq" id="WP_289364733.1">
    <property type="nucleotide sequence ID" value="NZ_JAUCBP010000007.1"/>
</dbReference>
<evidence type="ECO:0000313" key="2">
    <source>
        <dbReference type="Proteomes" id="UP001234343"/>
    </source>
</evidence>
<protein>
    <submittedName>
        <fullName evidence="1">DUF3299 domain-containing protein</fullName>
    </submittedName>
</protein>
<dbReference type="Pfam" id="PF11736">
    <property type="entry name" value="DUF3299"/>
    <property type="match status" value="1"/>
</dbReference>
<dbReference type="Gene3D" id="2.40.50.870">
    <property type="entry name" value="Protein of unknown function (DUF3299)"/>
    <property type="match status" value="1"/>
</dbReference>
<accession>A0ABT7SW85</accession>
<gene>
    <name evidence="1" type="ORF">QTP81_07490</name>
</gene>
<dbReference type="EMBL" id="JAUCBP010000007">
    <property type="protein sequence ID" value="MDM7860435.1"/>
    <property type="molecule type" value="Genomic_DNA"/>
</dbReference>
<proteinExistence type="predicted"/>
<reference evidence="1 2" key="1">
    <citation type="submission" date="2023-06" db="EMBL/GenBank/DDBJ databases">
        <title>Alteromonas sp. ASW11-36 isolated from intertidal sand.</title>
        <authorList>
            <person name="Li Y."/>
        </authorList>
    </citation>
    <scope>NUCLEOTIDE SEQUENCE [LARGE SCALE GENOMIC DNA]</scope>
    <source>
        <strain evidence="1 2">ASW11-36</strain>
    </source>
</reference>
<comment type="caution">
    <text evidence="1">The sequence shown here is derived from an EMBL/GenBank/DDBJ whole genome shotgun (WGS) entry which is preliminary data.</text>
</comment>
<name>A0ABT7SW85_9ALTE</name>
<dbReference type="Proteomes" id="UP001234343">
    <property type="component" value="Unassembled WGS sequence"/>
</dbReference>
<dbReference type="InterPro" id="IPR021727">
    <property type="entry name" value="DUF3299"/>
</dbReference>